<keyword evidence="3" id="KW-0949">S-adenosyl-L-methionine</keyword>
<reference evidence="8 9" key="1">
    <citation type="submission" date="2022-03" db="EMBL/GenBank/DDBJ databases">
        <title>Novel taxa within the pig intestine.</title>
        <authorList>
            <person name="Wylensek D."/>
            <person name="Bishof K."/>
            <person name="Afrizal A."/>
            <person name="Clavel T."/>
        </authorList>
    </citation>
    <scope>NUCLEOTIDE SEQUENCE [LARGE SCALE GENOMIC DNA]</scope>
    <source>
        <strain evidence="8 9">Cla-KB-P134</strain>
    </source>
</reference>
<sequence length="173" mass="19815">MNYGNIKKYDIANGEGVRISLFVSGCTNHCKNCFQPETWDFAYGKPYTKETEAEILDFLKNDFCKGLSLLGGDPFEFSNQEELVQLCKKAKELYPKKDIWAWTGFILDQDLLDGGRRHGPMTDELLSYIDVLVDGPFVEEKKNIQLAFRGSENQRVIDLKKSLAQNEIVLYLD</sequence>
<dbReference type="PIRSF" id="PIRSF000368">
    <property type="entry name" value="NrdG"/>
    <property type="match status" value="1"/>
</dbReference>
<keyword evidence="2" id="KW-0004">4Fe-4S</keyword>
<dbReference type="SFLD" id="SFLDF00299">
    <property type="entry name" value="anaerobic_ribonucleoside-triph"/>
    <property type="match status" value="1"/>
</dbReference>
<comment type="similarity">
    <text evidence="7">Belongs to the organic radical-activating enzymes family.</text>
</comment>
<organism evidence="8 9">
    <name type="scientific">Absicoccus intestinalis</name>
    <dbReference type="NCBI Taxonomy" id="2926319"/>
    <lineage>
        <taxon>Bacteria</taxon>
        <taxon>Bacillati</taxon>
        <taxon>Bacillota</taxon>
        <taxon>Erysipelotrichia</taxon>
        <taxon>Erysipelotrichales</taxon>
        <taxon>Erysipelotrichaceae</taxon>
        <taxon>Absicoccus</taxon>
    </lineage>
</organism>
<evidence type="ECO:0000256" key="2">
    <source>
        <dbReference type="ARBA" id="ARBA00022485"/>
    </source>
</evidence>
<evidence type="ECO:0000313" key="8">
    <source>
        <dbReference type="EMBL" id="MDX8418324.1"/>
    </source>
</evidence>
<evidence type="ECO:0000256" key="5">
    <source>
        <dbReference type="ARBA" id="ARBA00023004"/>
    </source>
</evidence>
<dbReference type="SFLD" id="SFLDG01063">
    <property type="entry name" value="activating_enzymes__group_1"/>
    <property type="match status" value="1"/>
</dbReference>
<dbReference type="InterPro" id="IPR034457">
    <property type="entry name" value="Organic_radical-activating"/>
</dbReference>
<protein>
    <recommendedName>
        <fullName evidence="7">Anaerobic ribonucleoside-triphosphate reductase-activating protein</fullName>
        <ecNumber evidence="7">1.97.1.-</ecNumber>
    </recommendedName>
</protein>
<dbReference type="SFLD" id="SFLDG01066">
    <property type="entry name" value="organic_radical-activating_enz"/>
    <property type="match status" value="1"/>
</dbReference>
<keyword evidence="5" id="KW-0408">Iron</keyword>
<dbReference type="InterPro" id="IPR012837">
    <property type="entry name" value="NrdG"/>
</dbReference>
<comment type="cofactor">
    <cofactor evidence="1">
        <name>[4Fe-4S] cluster</name>
        <dbReference type="ChEBI" id="CHEBI:49883"/>
    </cofactor>
</comment>
<keyword evidence="6" id="KW-0411">Iron-sulfur</keyword>
<keyword evidence="9" id="KW-1185">Reference proteome</keyword>
<evidence type="ECO:0000256" key="3">
    <source>
        <dbReference type="ARBA" id="ARBA00022691"/>
    </source>
</evidence>
<dbReference type="Proteomes" id="UP001285244">
    <property type="component" value="Unassembled WGS sequence"/>
</dbReference>
<comment type="caution">
    <text evidence="8">The sequence shown here is derived from an EMBL/GenBank/DDBJ whole genome shotgun (WGS) entry which is preliminary data.</text>
</comment>
<keyword evidence="4" id="KW-0479">Metal-binding</keyword>
<dbReference type="EC" id="1.97.1.-" evidence="7"/>
<proteinExistence type="inferred from homology"/>
<dbReference type="InterPro" id="IPR058240">
    <property type="entry name" value="rSAM_sf"/>
</dbReference>
<evidence type="ECO:0000256" key="1">
    <source>
        <dbReference type="ARBA" id="ARBA00001966"/>
    </source>
</evidence>
<gene>
    <name evidence="8" type="primary">nrdG</name>
    <name evidence="8" type="ORF">MOZ64_10815</name>
</gene>
<dbReference type="CDD" id="cd01335">
    <property type="entry name" value="Radical_SAM"/>
    <property type="match status" value="1"/>
</dbReference>
<evidence type="ECO:0000256" key="6">
    <source>
        <dbReference type="ARBA" id="ARBA00023014"/>
    </source>
</evidence>
<dbReference type="EMBL" id="JALBUS010000024">
    <property type="protein sequence ID" value="MDX8418324.1"/>
    <property type="molecule type" value="Genomic_DNA"/>
</dbReference>
<comment type="function">
    <text evidence="7">Activation of anaerobic ribonucleoside-triphosphate reductase under anaerobic conditions by generation of an organic free radical, using S-adenosylmethionine and reduced flavodoxin as cosubstrates to produce 5'-deoxy-adenosine.</text>
</comment>
<keyword evidence="7" id="KW-0560">Oxidoreductase</keyword>
<name>A0ABU4WP40_9FIRM</name>
<dbReference type="InterPro" id="IPR007197">
    <property type="entry name" value="rSAM"/>
</dbReference>
<dbReference type="Gene3D" id="3.20.20.70">
    <property type="entry name" value="Aldolase class I"/>
    <property type="match status" value="1"/>
</dbReference>
<dbReference type="SUPFAM" id="SSF102114">
    <property type="entry name" value="Radical SAM enzymes"/>
    <property type="match status" value="1"/>
</dbReference>
<evidence type="ECO:0000313" key="9">
    <source>
        <dbReference type="Proteomes" id="UP001285244"/>
    </source>
</evidence>
<dbReference type="NCBIfam" id="TIGR02491">
    <property type="entry name" value="NrdG"/>
    <property type="match status" value="1"/>
</dbReference>
<evidence type="ECO:0000256" key="4">
    <source>
        <dbReference type="ARBA" id="ARBA00022723"/>
    </source>
</evidence>
<accession>A0ABU4WP40</accession>
<evidence type="ECO:0000256" key="7">
    <source>
        <dbReference type="PIRNR" id="PIRNR000368"/>
    </source>
</evidence>
<dbReference type="InterPro" id="IPR013785">
    <property type="entry name" value="Aldolase_TIM"/>
</dbReference>
<dbReference type="RefSeq" id="WP_320326570.1">
    <property type="nucleotide sequence ID" value="NZ_JALBUS010000024.1"/>
</dbReference>
<dbReference type="SFLD" id="SFLDS00029">
    <property type="entry name" value="Radical_SAM"/>
    <property type="match status" value="1"/>
</dbReference>
<dbReference type="PANTHER" id="PTHR30352:SF2">
    <property type="entry name" value="ANAEROBIC RIBONUCLEOSIDE-TRIPHOSPHATE REDUCTASE-ACTIVATING PROTEIN"/>
    <property type="match status" value="1"/>
</dbReference>
<dbReference type="PANTHER" id="PTHR30352">
    <property type="entry name" value="PYRUVATE FORMATE-LYASE-ACTIVATING ENZYME"/>
    <property type="match status" value="1"/>
</dbReference>
<dbReference type="Pfam" id="PF13353">
    <property type="entry name" value="Fer4_12"/>
    <property type="match status" value="1"/>
</dbReference>